<proteinExistence type="predicted"/>
<comment type="caution">
    <text evidence="1">The sequence shown here is derived from an EMBL/GenBank/DDBJ whole genome shotgun (WGS) entry which is preliminary data.</text>
</comment>
<reference evidence="1 2" key="1">
    <citation type="submission" date="2017-07" db="EMBL/GenBank/DDBJ databases">
        <title>An improved, manually edited Actinidia chinensis var. chinensis (kiwifruit) genome highlights the challenges associated with draft genomes and gene prediction in plants.</title>
        <authorList>
            <person name="Pilkington S."/>
            <person name="Crowhurst R."/>
            <person name="Hilario E."/>
            <person name="Nardozza S."/>
            <person name="Fraser L."/>
            <person name="Peng Y."/>
            <person name="Gunaseelan K."/>
            <person name="Simpson R."/>
            <person name="Tahir J."/>
            <person name="Deroles S."/>
            <person name="Templeton K."/>
            <person name="Luo Z."/>
            <person name="Davy M."/>
            <person name="Cheng C."/>
            <person name="Mcneilage M."/>
            <person name="Scaglione D."/>
            <person name="Liu Y."/>
            <person name="Zhang Q."/>
            <person name="Datson P."/>
            <person name="De Silva N."/>
            <person name="Gardiner S."/>
            <person name="Bassett H."/>
            <person name="Chagne D."/>
            <person name="Mccallum J."/>
            <person name="Dzierzon H."/>
            <person name="Deng C."/>
            <person name="Wang Y.-Y."/>
            <person name="Barron N."/>
            <person name="Manako K."/>
            <person name="Bowen J."/>
            <person name="Foster T."/>
            <person name="Erridge Z."/>
            <person name="Tiffin H."/>
            <person name="Waite C."/>
            <person name="Davies K."/>
            <person name="Grierson E."/>
            <person name="Laing W."/>
            <person name="Kirk R."/>
            <person name="Chen X."/>
            <person name="Wood M."/>
            <person name="Montefiori M."/>
            <person name="Brummell D."/>
            <person name="Schwinn K."/>
            <person name="Catanach A."/>
            <person name="Fullerton C."/>
            <person name="Li D."/>
            <person name="Meiyalaghan S."/>
            <person name="Nieuwenhuizen N."/>
            <person name="Read N."/>
            <person name="Prakash R."/>
            <person name="Hunter D."/>
            <person name="Zhang H."/>
            <person name="Mckenzie M."/>
            <person name="Knabel M."/>
            <person name="Harris A."/>
            <person name="Allan A."/>
            <person name="Chen A."/>
            <person name="Janssen B."/>
            <person name="Plunkett B."/>
            <person name="Dwamena C."/>
            <person name="Voogd C."/>
            <person name="Leif D."/>
            <person name="Lafferty D."/>
            <person name="Souleyre E."/>
            <person name="Varkonyi-Gasic E."/>
            <person name="Gambi F."/>
            <person name="Hanley J."/>
            <person name="Yao J.-L."/>
            <person name="Cheung J."/>
            <person name="David K."/>
            <person name="Warren B."/>
            <person name="Marsh K."/>
            <person name="Snowden K."/>
            <person name="Lin-Wang K."/>
            <person name="Brian L."/>
            <person name="Martinez-Sanchez M."/>
            <person name="Wang M."/>
            <person name="Ileperuma N."/>
            <person name="Macnee N."/>
            <person name="Campin R."/>
            <person name="Mcatee P."/>
            <person name="Drummond R."/>
            <person name="Espley R."/>
            <person name="Ireland H."/>
            <person name="Wu R."/>
            <person name="Atkinson R."/>
            <person name="Karunairetnam S."/>
            <person name="Bulley S."/>
            <person name="Chunkath S."/>
            <person name="Hanley Z."/>
            <person name="Storey R."/>
            <person name="Thrimawithana A."/>
            <person name="Thomson S."/>
            <person name="David C."/>
            <person name="Testolin R."/>
        </authorList>
    </citation>
    <scope>NUCLEOTIDE SEQUENCE [LARGE SCALE GENOMIC DNA]</scope>
    <source>
        <strain evidence="2">cv. Red5</strain>
        <tissue evidence="1">Young leaf</tissue>
    </source>
</reference>
<dbReference type="OrthoDB" id="1701699at2759"/>
<accession>A0A2R6Q212</accession>
<dbReference type="Proteomes" id="UP000241394">
    <property type="component" value="Chromosome LG21"/>
</dbReference>
<evidence type="ECO:0000313" key="1">
    <source>
        <dbReference type="EMBL" id="PSS00432.1"/>
    </source>
</evidence>
<dbReference type="EMBL" id="NKQK01000021">
    <property type="protein sequence ID" value="PSS00432.1"/>
    <property type="molecule type" value="Genomic_DNA"/>
</dbReference>
<dbReference type="GO" id="GO:0048367">
    <property type="term" value="P:shoot system development"/>
    <property type="evidence" value="ECO:0007669"/>
    <property type="project" value="InterPro"/>
</dbReference>
<evidence type="ECO:0000313" key="2">
    <source>
        <dbReference type="Proteomes" id="UP000241394"/>
    </source>
</evidence>
<sequence>MSQIKEHVRELQSALWRRKGDSSAESSIAEYACFRKKVKKDAKKLMAELKQIDKQIGGSPLLGLDHHVSLVIRVLREVVVASTSIFHSLLLFISVSTLKPKATRRSLVSRLKGTVVGEDQHVNVNELESVDFALHAMGKCSSSEGDGKQIAQKRLRSLETSIEAVENCLDCLFRSMIRARASLLNVVSL</sequence>
<gene>
    <name evidence="1" type="ORF">CEY00_Acc24402</name>
</gene>
<dbReference type="Pfam" id="PF03087">
    <property type="entry name" value="BPS1"/>
    <property type="match status" value="1"/>
</dbReference>
<organism evidence="1 2">
    <name type="scientific">Actinidia chinensis var. chinensis</name>
    <name type="common">Chinese soft-hair kiwi</name>
    <dbReference type="NCBI Taxonomy" id="1590841"/>
    <lineage>
        <taxon>Eukaryota</taxon>
        <taxon>Viridiplantae</taxon>
        <taxon>Streptophyta</taxon>
        <taxon>Embryophyta</taxon>
        <taxon>Tracheophyta</taxon>
        <taxon>Spermatophyta</taxon>
        <taxon>Magnoliopsida</taxon>
        <taxon>eudicotyledons</taxon>
        <taxon>Gunneridae</taxon>
        <taxon>Pentapetalae</taxon>
        <taxon>asterids</taxon>
        <taxon>Ericales</taxon>
        <taxon>Actinidiaceae</taxon>
        <taxon>Actinidia</taxon>
    </lineage>
</organism>
<dbReference type="OMA" id="IAEYACF"/>
<dbReference type="AlphaFoldDB" id="A0A2R6Q212"/>
<dbReference type="InParanoid" id="A0A2R6Q212"/>
<name>A0A2R6Q212_ACTCC</name>
<dbReference type="Gramene" id="PSS00432">
    <property type="protein sequence ID" value="PSS00432"/>
    <property type="gene ID" value="CEY00_Acc24402"/>
</dbReference>
<dbReference type="PANTHER" id="PTHR33070">
    <property type="entry name" value="OS06G0725500 PROTEIN"/>
    <property type="match status" value="1"/>
</dbReference>
<reference evidence="2" key="2">
    <citation type="journal article" date="2018" name="BMC Genomics">
        <title>A manually annotated Actinidia chinensis var. chinensis (kiwifruit) genome highlights the challenges associated with draft genomes and gene prediction in plants.</title>
        <authorList>
            <person name="Pilkington S.M."/>
            <person name="Crowhurst R."/>
            <person name="Hilario E."/>
            <person name="Nardozza S."/>
            <person name="Fraser L."/>
            <person name="Peng Y."/>
            <person name="Gunaseelan K."/>
            <person name="Simpson R."/>
            <person name="Tahir J."/>
            <person name="Deroles S.C."/>
            <person name="Templeton K."/>
            <person name="Luo Z."/>
            <person name="Davy M."/>
            <person name="Cheng C."/>
            <person name="McNeilage M."/>
            <person name="Scaglione D."/>
            <person name="Liu Y."/>
            <person name="Zhang Q."/>
            <person name="Datson P."/>
            <person name="De Silva N."/>
            <person name="Gardiner S.E."/>
            <person name="Bassett H."/>
            <person name="Chagne D."/>
            <person name="McCallum J."/>
            <person name="Dzierzon H."/>
            <person name="Deng C."/>
            <person name="Wang Y.Y."/>
            <person name="Barron L."/>
            <person name="Manako K."/>
            <person name="Bowen J."/>
            <person name="Foster T.M."/>
            <person name="Erridge Z.A."/>
            <person name="Tiffin H."/>
            <person name="Waite C.N."/>
            <person name="Davies K.M."/>
            <person name="Grierson E.P."/>
            <person name="Laing W.A."/>
            <person name="Kirk R."/>
            <person name="Chen X."/>
            <person name="Wood M."/>
            <person name="Montefiori M."/>
            <person name="Brummell D.A."/>
            <person name="Schwinn K.E."/>
            <person name="Catanach A."/>
            <person name="Fullerton C."/>
            <person name="Li D."/>
            <person name="Meiyalaghan S."/>
            <person name="Nieuwenhuizen N."/>
            <person name="Read N."/>
            <person name="Prakash R."/>
            <person name="Hunter D."/>
            <person name="Zhang H."/>
            <person name="McKenzie M."/>
            <person name="Knabel M."/>
            <person name="Harris A."/>
            <person name="Allan A.C."/>
            <person name="Gleave A."/>
            <person name="Chen A."/>
            <person name="Janssen B.J."/>
            <person name="Plunkett B."/>
            <person name="Ampomah-Dwamena C."/>
            <person name="Voogd C."/>
            <person name="Leif D."/>
            <person name="Lafferty D."/>
            <person name="Souleyre E.J.F."/>
            <person name="Varkonyi-Gasic E."/>
            <person name="Gambi F."/>
            <person name="Hanley J."/>
            <person name="Yao J.L."/>
            <person name="Cheung J."/>
            <person name="David K.M."/>
            <person name="Warren B."/>
            <person name="Marsh K."/>
            <person name="Snowden K.C."/>
            <person name="Lin-Wang K."/>
            <person name="Brian L."/>
            <person name="Martinez-Sanchez M."/>
            <person name="Wang M."/>
            <person name="Ileperuma N."/>
            <person name="Macnee N."/>
            <person name="Campin R."/>
            <person name="McAtee P."/>
            <person name="Drummond R.S.M."/>
            <person name="Espley R.V."/>
            <person name="Ireland H.S."/>
            <person name="Wu R."/>
            <person name="Atkinson R.G."/>
            <person name="Karunairetnam S."/>
            <person name="Bulley S."/>
            <person name="Chunkath S."/>
            <person name="Hanley Z."/>
            <person name="Storey R."/>
            <person name="Thrimawithana A.H."/>
            <person name="Thomson S."/>
            <person name="David C."/>
            <person name="Testolin R."/>
            <person name="Huang H."/>
            <person name="Hellens R.P."/>
            <person name="Schaffer R.J."/>
        </authorList>
    </citation>
    <scope>NUCLEOTIDE SEQUENCE [LARGE SCALE GENOMIC DNA]</scope>
    <source>
        <strain evidence="2">cv. Red5</strain>
    </source>
</reference>
<dbReference type="PANTHER" id="PTHR33070:SF109">
    <property type="entry name" value="DOMAIN PROTEIN, PUTATIVE (DUF241)-RELATED"/>
    <property type="match status" value="1"/>
</dbReference>
<protein>
    <submittedName>
        <fullName evidence="1">Early E3 protein</fullName>
    </submittedName>
</protein>
<keyword evidence="2" id="KW-1185">Reference proteome</keyword>
<dbReference type="GO" id="GO:0048364">
    <property type="term" value="P:root development"/>
    <property type="evidence" value="ECO:0007669"/>
    <property type="project" value="InterPro"/>
</dbReference>
<dbReference type="InterPro" id="IPR004320">
    <property type="entry name" value="BPS1_pln"/>
</dbReference>
<dbReference type="STRING" id="1590841.A0A2R6Q212"/>